<keyword evidence="13 15" id="KW-0472">Membrane</keyword>
<evidence type="ECO:0000256" key="12">
    <source>
        <dbReference type="ARBA" id="ARBA00023098"/>
    </source>
</evidence>
<evidence type="ECO:0000256" key="7">
    <source>
        <dbReference type="ARBA" id="ARBA00022679"/>
    </source>
</evidence>
<evidence type="ECO:0000256" key="4">
    <source>
        <dbReference type="ARBA" id="ARBA00005420"/>
    </source>
</evidence>
<evidence type="ECO:0000256" key="8">
    <source>
        <dbReference type="ARBA" id="ARBA00022692"/>
    </source>
</evidence>
<dbReference type="PANTHER" id="PTHR12317">
    <property type="entry name" value="DIACYLGLYCEROL O-ACYLTRANSFERASE"/>
    <property type="match status" value="1"/>
</dbReference>
<dbReference type="GO" id="GO:0006071">
    <property type="term" value="P:glycerol metabolic process"/>
    <property type="evidence" value="ECO:0007669"/>
    <property type="project" value="UniProtKB-KW"/>
</dbReference>
<comment type="subcellular location">
    <subcellularLocation>
        <location evidence="1">Endoplasmic reticulum membrane</location>
        <topology evidence="1">Multi-pass membrane protein</topology>
    </subcellularLocation>
</comment>
<gene>
    <name evidence="16" type="ORF">HERI1096_LOCUS33032</name>
</gene>
<keyword evidence="10" id="KW-0256">Endoplasmic reticulum</keyword>
<evidence type="ECO:0000256" key="3">
    <source>
        <dbReference type="ARBA" id="ARBA00005189"/>
    </source>
</evidence>
<dbReference type="GO" id="GO:0005789">
    <property type="term" value="C:endoplasmic reticulum membrane"/>
    <property type="evidence" value="ECO:0007669"/>
    <property type="project" value="UniProtKB-SubCell"/>
</dbReference>
<dbReference type="GO" id="GO:0019432">
    <property type="term" value="P:triglyceride biosynthetic process"/>
    <property type="evidence" value="ECO:0007669"/>
    <property type="project" value="TreeGrafter"/>
</dbReference>
<evidence type="ECO:0000256" key="9">
    <source>
        <dbReference type="ARBA" id="ARBA00022798"/>
    </source>
</evidence>
<evidence type="ECO:0000256" key="10">
    <source>
        <dbReference type="ARBA" id="ARBA00022824"/>
    </source>
</evidence>
<evidence type="ECO:0000256" key="1">
    <source>
        <dbReference type="ARBA" id="ARBA00004477"/>
    </source>
</evidence>
<evidence type="ECO:0000256" key="11">
    <source>
        <dbReference type="ARBA" id="ARBA00022989"/>
    </source>
</evidence>
<proteinExistence type="inferred from homology"/>
<comment type="pathway">
    <text evidence="2">Glycerolipid metabolism; triacylglycerol biosynthesis.</text>
</comment>
<keyword evidence="6" id="KW-0444">Lipid biosynthesis</keyword>
<keyword evidence="14" id="KW-0012">Acyltransferase</keyword>
<dbReference type="AlphaFoldDB" id="A0A7S3BNX8"/>
<keyword evidence="8 15" id="KW-0812">Transmembrane</keyword>
<organism evidence="16">
    <name type="scientific">Haptolina ericina</name>
    <dbReference type="NCBI Taxonomy" id="156174"/>
    <lineage>
        <taxon>Eukaryota</taxon>
        <taxon>Haptista</taxon>
        <taxon>Haptophyta</taxon>
        <taxon>Prymnesiophyceae</taxon>
        <taxon>Prymnesiales</taxon>
        <taxon>Prymnesiaceae</taxon>
        <taxon>Haptolina</taxon>
    </lineage>
</organism>
<evidence type="ECO:0000256" key="14">
    <source>
        <dbReference type="ARBA" id="ARBA00023315"/>
    </source>
</evidence>
<comment type="similarity">
    <text evidence="4">Belongs to the diacylglycerol acyltransferase family.</text>
</comment>
<dbReference type="GO" id="GO:0004144">
    <property type="term" value="F:diacylglycerol O-acyltransferase activity"/>
    <property type="evidence" value="ECO:0007669"/>
    <property type="project" value="UniProtKB-EC"/>
</dbReference>
<evidence type="ECO:0000256" key="15">
    <source>
        <dbReference type="SAM" id="Phobius"/>
    </source>
</evidence>
<dbReference type="InterPro" id="IPR007130">
    <property type="entry name" value="DAGAT"/>
</dbReference>
<evidence type="ECO:0000256" key="6">
    <source>
        <dbReference type="ARBA" id="ARBA00022516"/>
    </source>
</evidence>
<keyword evidence="12" id="KW-0443">Lipid metabolism</keyword>
<dbReference type="EMBL" id="HBHX01059742">
    <property type="protein sequence ID" value="CAE0139950.1"/>
    <property type="molecule type" value="Transcribed_RNA"/>
</dbReference>
<sequence>MEYGKHRTAIKQRKGLVKYALQHGYALTPIYTFGENRTYHTFSGLLRLRLWINSFGVPAALFFGAWWFPLFMRPDACCISYVGRPLQLPVIKEPTPTEVDEWHARYVAALRAVFEENKASAGEPEAQLEIW</sequence>
<evidence type="ECO:0000256" key="2">
    <source>
        <dbReference type="ARBA" id="ARBA00004771"/>
    </source>
</evidence>
<evidence type="ECO:0000313" key="16">
    <source>
        <dbReference type="EMBL" id="CAE0139950.1"/>
    </source>
</evidence>
<keyword evidence="7" id="KW-0808">Transferase</keyword>
<feature type="transmembrane region" description="Helical" evidence="15">
    <location>
        <begin position="50"/>
        <end position="68"/>
    </location>
</feature>
<dbReference type="EC" id="2.3.1.20" evidence="5"/>
<dbReference type="Pfam" id="PF03982">
    <property type="entry name" value="DAGAT"/>
    <property type="match status" value="1"/>
</dbReference>
<dbReference type="PANTHER" id="PTHR12317:SF0">
    <property type="entry name" value="ACYLTRANSFERASE"/>
    <property type="match status" value="1"/>
</dbReference>
<reference evidence="16" key="1">
    <citation type="submission" date="2021-01" db="EMBL/GenBank/DDBJ databases">
        <authorList>
            <person name="Corre E."/>
            <person name="Pelletier E."/>
            <person name="Niang G."/>
            <person name="Scheremetjew M."/>
            <person name="Finn R."/>
            <person name="Kale V."/>
            <person name="Holt S."/>
            <person name="Cochrane G."/>
            <person name="Meng A."/>
            <person name="Brown T."/>
            <person name="Cohen L."/>
        </authorList>
    </citation>
    <scope>NUCLEOTIDE SEQUENCE</scope>
    <source>
        <strain evidence="16">CCMP281</strain>
    </source>
</reference>
<protein>
    <recommendedName>
        <fullName evidence="5">diacylglycerol O-acyltransferase</fullName>
        <ecNumber evidence="5">2.3.1.20</ecNumber>
    </recommendedName>
</protein>
<name>A0A7S3BNX8_9EUKA</name>
<keyword evidence="9" id="KW-0319">Glycerol metabolism</keyword>
<evidence type="ECO:0000256" key="5">
    <source>
        <dbReference type="ARBA" id="ARBA00013244"/>
    </source>
</evidence>
<keyword evidence="11 15" id="KW-1133">Transmembrane helix</keyword>
<accession>A0A7S3BNX8</accession>
<evidence type="ECO:0000256" key="13">
    <source>
        <dbReference type="ARBA" id="ARBA00023136"/>
    </source>
</evidence>
<comment type="pathway">
    <text evidence="3">Lipid metabolism.</text>
</comment>